<feature type="region of interest" description="Disordered" evidence="4">
    <location>
        <begin position="68"/>
        <end position="113"/>
    </location>
</feature>
<reference evidence="5" key="1">
    <citation type="submission" date="2023-03" db="EMBL/GenBank/DDBJ databases">
        <title>Massive genome expansion in bonnet fungi (Mycena s.s.) driven by repeated elements and novel gene families across ecological guilds.</title>
        <authorList>
            <consortium name="Lawrence Berkeley National Laboratory"/>
            <person name="Harder C.B."/>
            <person name="Miyauchi S."/>
            <person name="Viragh M."/>
            <person name="Kuo A."/>
            <person name="Thoen E."/>
            <person name="Andreopoulos B."/>
            <person name="Lu D."/>
            <person name="Skrede I."/>
            <person name="Drula E."/>
            <person name="Henrissat B."/>
            <person name="Morin E."/>
            <person name="Kohler A."/>
            <person name="Barry K."/>
            <person name="LaButti K."/>
            <person name="Morin E."/>
            <person name="Salamov A."/>
            <person name="Lipzen A."/>
            <person name="Mereny Z."/>
            <person name="Hegedus B."/>
            <person name="Baldrian P."/>
            <person name="Stursova M."/>
            <person name="Weitz H."/>
            <person name="Taylor A."/>
            <person name="Grigoriev I.V."/>
            <person name="Nagy L.G."/>
            <person name="Martin F."/>
            <person name="Kauserud H."/>
        </authorList>
    </citation>
    <scope>NUCLEOTIDE SEQUENCE</scope>
    <source>
        <strain evidence="5">9144</strain>
    </source>
</reference>
<dbReference type="HAMAP" id="MF_01478">
    <property type="entry name" value="Ribosomal_L12_arch"/>
    <property type="match status" value="1"/>
</dbReference>
<dbReference type="PANTHER" id="PTHR45696">
    <property type="entry name" value="60S ACIDIC RIBOSOMAL PROTEIN P1"/>
    <property type="match status" value="1"/>
</dbReference>
<comment type="similarity">
    <text evidence="1">Belongs to the eukaryotic ribosomal protein P1/P2 family.</text>
</comment>
<dbReference type="EMBL" id="JARJCW010000116">
    <property type="protein sequence ID" value="KAJ7192701.1"/>
    <property type="molecule type" value="Genomic_DNA"/>
</dbReference>
<gene>
    <name evidence="5" type="ORF">GGX14DRAFT_479671</name>
</gene>
<dbReference type="PANTHER" id="PTHR45696:SF10">
    <property type="entry name" value="LARGE RIBOSOMAL SUBUNIT PROTEIN P1"/>
    <property type="match status" value="1"/>
</dbReference>
<dbReference type="GO" id="GO:0043021">
    <property type="term" value="F:ribonucleoprotein complex binding"/>
    <property type="evidence" value="ECO:0007669"/>
    <property type="project" value="TreeGrafter"/>
</dbReference>
<evidence type="ECO:0000256" key="1">
    <source>
        <dbReference type="ARBA" id="ARBA00005436"/>
    </source>
</evidence>
<dbReference type="Gene3D" id="1.10.10.1410">
    <property type="match status" value="1"/>
</dbReference>
<accession>A0AAD6UUL4</accession>
<dbReference type="InterPro" id="IPR038716">
    <property type="entry name" value="P1/P2_N_sf"/>
</dbReference>
<keyword evidence="3" id="KW-0687">Ribonucleoprotein</keyword>
<dbReference type="FunFam" id="1.10.10.1410:FF:000001">
    <property type="entry name" value="60S acidic ribosomal protein P1"/>
    <property type="match status" value="1"/>
</dbReference>
<dbReference type="GO" id="GO:0030295">
    <property type="term" value="F:protein kinase activator activity"/>
    <property type="evidence" value="ECO:0007669"/>
    <property type="project" value="TreeGrafter"/>
</dbReference>
<organism evidence="5 6">
    <name type="scientific">Mycena pura</name>
    <dbReference type="NCBI Taxonomy" id="153505"/>
    <lineage>
        <taxon>Eukaryota</taxon>
        <taxon>Fungi</taxon>
        <taxon>Dikarya</taxon>
        <taxon>Basidiomycota</taxon>
        <taxon>Agaricomycotina</taxon>
        <taxon>Agaricomycetes</taxon>
        <taxon>Agaricomycetidae</taxon>
        <taxon>Agaricales</taxon>
        <taxon>Marasmiineae</taxon>
        <taxon>Mycenaceae</taxon>
        <taxon>Mycena</taxon>
    </lineage>
</organism>
<dbReference type="Pfam" id="PF00428">
    <property type="entry name" value="Ribosomal_60s"/>
    <property type="match status" value="1"/>
</dbReference>
<evidence type="ECO:0000256" key="2">
    <source>
        <dbReference type="ARBA" id="ARBA00022980"/>
    </source>
</evidence>
<comment type="caution">
    <text evidence="5">The sequence shown here is derived from an EMBL/GenBank/DDBJ whole genome shotgun (WGS) entry which is preliminary data.</text>
</comment>
<dbReference type="GO" id="GO:0022625">
    <property type="term" value="C:cytosolic large ribosomal subunit"/>
    <property type="evidence" value="ECO:0007669"/>
    <property type="project" value="TreeGrafter"/>
</dbReference>
<dbReference type="GO" id="GO:0003735">
    <property type="term" value="F:structural constituent of ribosome"/>
    <property type="evidence" value="ECO:0007669"/>
    <property type="project" value="InterPro"/>
</dbReference>
<evidence type="ECO:0000256" key="3">
    <source>
        <dbReference type="ARBA" id="ARBA00023274"/>
    </source>
</evidence>
<evidence type="ECO:0000256" key="4">
    <source>
        <dbReference type="SAM" id="MobiDB-lite"/>
    </source>
</evidence>
<dbReference type="AlphaFoldDB" id="A0AAD6UUL4"/>
<dbReference type="InterPro" id="IPR027534">
    <property type="entry name" value="Ribosomal_P1/P2"/>
</dbReference>
<evidence type="ECO:0000313" key="6">
    <source>
        <dbReference type="Proteomes" id="UP001219525"/>
    </source>
</evidence>
<sequence>MSSPELAATYAALILADVESEITSEKILALTTAAGVELEPIWATLLAKALEGKNVNEMLSTIGVATTAPAPSTATGVAKDAPAAAPANAADADGDGRGDSDSDDGLFSGGLFD</sequence>
<protein>
    <submittedName>
        <fullName evidence="5">60S acidic ribosomal protein P1</fullName>
    </submittedName>
</protein>
<dbReference type="Proteomes" id="UP001219525">
    <property type="component" value="Unassembled WGS sequence"/>
</dbReference>
<keyword evidence="2 5" id="KW-0689">Ribosomal protein</keyword>
<name>A0AAD6UUL4_9AGAR</name>
<dbReference type="CDD" id="cd05831">
    <property type="entry name" value="Ribosomal_P1"/>
    <property type="match status" value="1"/>
</dbReference>
<dbReference type="GO" id="GO:0006414">
    <property type="term" value="P:translational elongation"/>
    <property type="evidence" value="ECO:0007669"/>
    <property type="project" value="InterPro"/>
</dbReference>
<dbReference type="GO" id="GO:0002181">
    <property type="term" value="P:cytoplasmic translation"/>
    <property type="evidence" value="ECO:0007669"/>
    <property type="project" value="TreeGrafter"/>
</dbReference>
<keyword evidence="6" id="KW-1185">Reference proteome</keyword>
<evidence type="ECO:0000313" key="5">
    <source>
        <dbReference type="EMBL" id="KAJ7192701.1"/>
    </source>
</evidence>
<feature type="compositionally biased region" description="Low complexity" evidence="4">
    <location>
        <begin position="68"/>
        <end position="91"/>
    </location>
</feature>
<proteinExistence type="inferred from homology"/>